<dbReference type="InterPro" id="IPR015375">
    <property type="entry name" value="NADH_PPase-like_N"/>
</dbReference>
<dbReference type="PROSITE" id="PS51462">
    <property type="entry name" value="NUDIX"/>
    <property type="match status" value="1"/>
</dbReference>
<dbReference type="Pfam" id="PF00293">
    <property type="entry name" value="NUDIX"/>
    <property type="match status" value="1"/>
</dbReference>
<dbReference type="InterPro" id="IPR038596">
    <property type="entry name" value="Janus_sf"/>
</dbReference>
<evidence type="ECO:0000256" key="9">
    <source>
        <dbReference type="PIRSR" id="PIRSR607702-2"/>
    </source>
</evidence>
<dbReference type="SUPFAM" id="SSF55811">
    <property type="entry name" value="Nudix"/>
    <property type="match status" value="1"/>
</dbReference>
<keyword evidence="6" id="KW-0460">Magnesium</keyword>
<evidence type="ECO:0000313" key="13">
    <source>
        <dbReference type="Proteomes" id="UP001605036"/>
    </source>
</evidence>
<keyword evidence="10" id="KW-0732">Signal</keyword>
<keyword evidence="5" id="KW-0378">Hydrolase</keyword>
<dbReference type="AlphaFoldDB" id="A0ABD1ZSN1"/>
<organism evidence="12 13">
    <name type="scientific">Riccia fluitans</name>
    <dbReference type="NCBI Taxonomy" id="41844"/>
    <lineage>
        <taxon>Eukaryota</taxon>
        <taxon>Viridiplantae</taxon>
        <taxon>Streptophyta</taxon>
        <taxon>Embryophyta</taxon>
        <taxon>Marchantiophyta</taxon>
        <taxon>Marchantiopsida</taxon>
        <taxon>Marchantiidae</taxon>
        <taxon>Marchantiales</taxon>
        <taxon>Ricciaceae</taxon>
        <taxon>Riccia</taxon>
    </lineage>
</organism>
<dbReference type="InterPro" id="IPR049734">
    <property type="entry name" value="NudC-like_C"/>
</dbReference>
<dbReference type="GO" id="GO:0046872">
    <property type="term" value="F:metal ion binding"/>
    <property type="evidence" value="ECO:0007669"/>
    <property type="project" value="UniProtKB-KW"/>
</dbReference>
<dbReference type="Pfam" id="PF05005">
    <property type="entry name" value="Ocnus"/>
    <property type="match status" value="1"/>
</dbReference>
<dbReference type="InterPro" id="IPR015376">
    <property type="entry name" value="Znr_NADH_PPase"/>
</dbReference>
<dbReference type="PROSITE" id="PS00893">
    <property type="entry name" value="NUDIX_BOX"/>
    <property type="match status" value="1"/>
</dbReference>
<dbReference type="InterPro" id="IPR050241">
    <property type="entry name" value="NAD-cap_RNA_hydrolase_NudC"/>
</dbReference>
<feature type="chain" id="PRO_5044756309" description="NAD(+) diphosphatase" evidence="10">
    <location>
        <begin position="17"/>
        <end position="561"/>
    </location>
</feature>
<accession>A0ABD1ZSN1</accession>
<evidence type="ECO:0000256" key="8">
    <source>
        <dbReference type="PIRSR" id="PIRSR607702-1"/>
    </source>
</evidence>
<evidence type="ECO:0000256" key="7">
    <source>
        <dbReference type="ARBA" id="ARBA00023027"/>
    </source>
</evidence>
<name>A0ABD1ZSN1_9MARC</name>
<sequence length="561" mass="62257">MGFALCGIMNLASITACGIAILGPQKRPIVGYFRSLTSVSAICYSSPSRRCTRQLGSSFKDLNFLLPVTLTKKPGTSSWGEGRSLNIMATQATVTNSKQSLFYSDAGIHRATELRADTAWLASAFTRADTLVIPMLGAKNMVHSGKAVYISPSGIPGIRYRDAVFLGVSETEKIPIFAVNVEELPSTDELKRVLDNGAEWVDVRKYGPRLSMFEAGLLAYARGMIEWHIRHRYCGRCGSKTELSEAGHSMKCTDSEKCGRLSYPRMDPAVIMLVTCGNYLLLGRQARWDPGRYSLLAGFVEIGETFEMAVAREVKEEAGVDVDIESVRYEASQPWPFPASLMIGFIGAAVKNKCEAYNGFQAHGQAIPVGYERVPEVDEVNSLPRPAVDANELEDARWVHRSFLRSVLRGEPLPHNQIFNVPGNYAIANRIMQRWVEAESARDVQWAGNEVPTVDVDEGIFKYVLIKIEDDEGRQRLLVRGRKSLAYHSDILADTKKRLDDEGLALQVSQLGGGRIEHDPEKRTLRVYSSSQAYGQADHTVTCALLRQAYPLHVFSILWDP</sequence>
<comment type="similarity">
    <text evidence="2">Belongs to the janus family.</text>
</comment>
<evidence type="ECO:0000256" key="5">
    <source>
        <dbReference type="ARBA" id="ARBA00022801"/>
    </source>
</evidence>
<comment type="caution">
    <text evidence="12">The sequence shown here is derived from an EMBL/GenBank/DDBJ whole genome shotgun (WGS) entry which is preliminary data.</text>
</comment>
<comment type="cofactor">
    <cofactor evidence="1">
        <name>Mg(2+)</name>
        <dbReference type="ChEBI" id="CHEBI:18420"/>
    </cofactor>
</comment>
<dbReference type="GO" id="GO:0016787">
    <property type="term" value="F:hydrolase activity"/>
    <property type="evidence" value="ECO:0007669"/>
    <property type="project" value="UniProtKB-KW"/>
</dbReference>
<keyword evidence="13" id="KW-1185">Reference proteome</keyword>
<dbReference type="InterPro" id="IPR000086">
    <property type="entry name" value="NUDIX_hydrolase_dom"/>
</dbReference>
<dbReference type="EC" id="3.6.1.22" evidence="3"/>
<keyword evidence="7" id="KW-0520">NAD</keyword>
<feature type="active site" description="Proton acceptor" evidence="8">
    <location>
        <position position="488"/>
    </location>
</feature>
<dbReference type="InterPro" id="IPR020084">
    <property type="entry name" value="NUDIX_hydrolase_CS"/>
</dbReference>
<dbReference type="EMBL" id="JBHFFA010000001">
    <property type="protein sequence ID" value="KAL2653314.1"/>
    <property type="molecule type" value="Genomic_DNA"/>
</dbReference>
<dbReference type="Pfam" id="PF09297">
    <property type="entry name" value="Zn_ribbon_NUD"/>
    <property type="match status" value="1"/>
</dbReference>
<protein>
    <recommendedName>
        <fullName evidence="3">NAD(+) diphosphatase</fullName>
        <ecNumber evidence="3">3.6.1.22</ecNumber>
    </recommendedName>
</protein>
<dbReference type="NCBIfam" id="NF001299">
    <property type="entry name" value="PRK00241.1"/>
    <property type="match status" value="1"/>
</dbReference>
<evidence type="ECO:0000256" key="3">
    <source>
        <dbReference type="ARBA" id="ARBA00012381"/>
    </source>
</evidence>
<dbReference type="SUPFAM" id="SSF143724">
    <property type="entry name" value="PHP14-like"/>
    <property type="match status" value="1"/>
</dbReference>
<evidence type="ECO:0000256" key="10">
    <source>
        <dbReference type="SAM" id="SignalP"/>
    </source>
</evidence>
<dbReference type="Gene3D" id="3.90.79.20">
    <property type="match status" value="1"/>
</dbReference>
<dbReference type="CDD" id="cd03429">
    <property type="entry name" value="NUDIX_NADH_pyrophosphatase_Nudt13"/>
    <property type="match status" value="1"/>
</dbReference>
<dbReference type="Gene3D" id="3.50.20.20">
    <property type="entry name" value="Janus/Ocnus"/>
    <property type="match status" value="1"/>
</dbReference>
<dbReference type="PANTHER" id="PTHR42904:SF8">
    <property type="entry name" value="NAD(+) DIPHOSPHATASE"/>
    <property type="match status" value="1"/>
</dbReference>
<dbReference type="Pfam" id="PF09296">
    <property type="entry name" value="NUDIX-like"/>
    <property type="match status" value="1"/>
</dbReference>
<feature type="domain" description="Nudix hydrolase" evidence="11">
    <location>
        <begin position="264"/>
        <end position="426"/>
    </location>
</feature>
<dbReference type="InterPro" id="IPR007702">
    <property type="entry name" value="Janus"/>
</dbReference>
<gene>
    <name evidence="12" type="ORF">R1flu_021442</name>
</gene>
<reference evidence="12 13" key="1">
    <citation type="submission" date="2024-09" db="EMBL/GenBank/DDBJ databases">
        <title>Chromosome-scale assembly of Riccia fluitans.</title>
        <authorList>
            <person name="Paukszto L."/>
            <person name="Sawicki J."/>
            <person name="Karawczyk K."/>
            <person name="Piernik-Szablinska J."/>
            <person name="Szczecinska M."/>
            <person name="Mazdziarz M."/>
        </authorList>
    </citation>
    <scope>NUCLEOTIDE SEQUENCE [LARGE SCALE GENOMIC DNA]</scope>
    <source>
        <strain evidence="12">Rf_01</strain>
        <tissue evidence="12">Aerial parts of the thallus</tissue>
    </source>
</reference>
<evidence type="ECO:0000256" key="6">
    <source>
        <dbReference type="ARBA" id="ARBA00022842"/>
    </source>
</evidence>
<evidence type="ECO:0000256" key="1">
    <source>
        <dbReference type="ARBA" id="ARBA00001946"/>
    </source>
</evidence>
<feature type="binding site" evidence="9">
    <location>
        <position position="462"/>
    </location>
    <ligand>
        <name>substrate</name>
    </ligand>
</feature>
<evidence type="ECO:0000256" key="2">
    <source>
        <dbReference type="ARBA" id="ARBA00010971"/>
    </source>
</evidence>
<dbReference type="Proteomes" id="UP001605036">
    <property type="component" value="Unassembled WGS sequence"/>
</dbReference>
<feature type="signal peptide" evidence="10">
    <location>
        <begin position="1"/>
        <end position="16"/>
    </location>
</feature>
<dbReference type="InterPro" id="IPR015797">
    <property type="entry name" value="NUDIX_hydrolase-like_dom_sf"/>
</dbReference>
<dbReference type="Gene3D" id="3.90.79.10">
    <property type="entry name" value="Nucleoside Triphosphate Pyrophosphohydrolase"/>
    <property type="match status" value="1"/>
</dbReference>
<keyword evidence="4" id="KW-0479">Metal-binding</keyword>
<proteinExistence type="inferred from homology"/>
<dbReference type="PANTHER" id="PTHR42904">
    <property type="entry name" value="NUDIX HYDROLASE, NUDC SUBFAMILY"/>
    <property type="match status" value="1"/>
</dbReference>
<evidence type="ECO:0000259" key="11">
    <source>
        <dbReference type="PROSITE" id="PS51462"/>
    </source>
</evidence>
<evidence type="ECO:0000313" key="12">
    <source>
        <dbReference type="EMBL" id="KAL2653314.1"/>
    </source>
</evidence>
<evidence type="ECO:0000256" key="4">
    <source>
        <dbReference type="ARBA" id="ARBA00022723"/>
    </source>
</evidence>